<feature type="region of interest" description="Disordered" evidence="5">
    <location>
        <begin position="387"/>
        <end position="460"/>
    </location>
</feature>
<dbReference type="CDD" id="cd00086">
    <property type="entry name" value="homeodomain"/>
    <property type="match status" value="1"/>
</dbReference>
<dbReference type="STRING" id="578462.A0A0L0SH82"/>
<keyword evidence="3 4" id="KW-0539">Nucleus</keyword>
<dbReference type="Gene3D" id="1.10.10.60">
    <property type="entry name" value="Homeodomain-like"/>
    <property type="match status" value="1"/>
</dbReference>
<comment type="subcellular location">
    <subcellularLocation>
        <location evidence="4">Nucleus</location>
    </subcellularLocation>
</comment>
<reference evidence="7 8" key="1">
    <citation type="submission" date="2009-11" db="EMBL/GenBank/DDBJ databases">
        <title>Annotation of Allomyces macrogynus ATCC 38327.</title>
        <authorList>
            <consortium name="The Broad Institute Genome Sequencing Platform"/>
            <person name="Russ C."/>
            <person name="Cuomo C."/>
            <person name="Burger G."/>
            <person name="Gray M.W."/>
            <person name="Holland P.W.H."/>
            <person name="King N."/>
            <person name="Lang F.B.F."/>
            <person name="Roger A.J."/>
            <person name="Ruiz-Trillo I."/>
            <person name="Young S.K."/>
            <person name="Zeng Q."/>
            <person name="Gargeya S."/>
            <person name="Fitzgerald M."/>
            <person name="Haas B."/>
            <person name="Abouelleil A."/>
            <person name="Alvarado L."/>
            <person name="Arachchi H.M."/>
            <person name="Berlin A."/>
            <person name="Chapman S.B."/>
            <person name="Gearin G."/>
            <person name="Goldberg J."/>
            <person name="Griggs A."/>
            <person name="Gujja S."/>
            <person name="Hansen M."/>
            <person name="Heiman D."/>
            <person name="Howarth C."/>
            <person name="Larimer J."/>
            <person name="Lui A."/>
            <person name="MacDonald P.J.P."/>
            <person name="McCowen C."/>
            <person name="Montmayeur A."/>
            <person name="Murphy C."/>
            <person name="Neiman D."/>
            <person name="Pearson M."/>
            <person name="Priest M."/>
            <person name="Roberts A."/>
            <person name="Saif S."/>
            <person name="Shea T."/>
            <person name="Sisk P."/>
            <person name="Stolte C."/>
            <person name="Sykes S."/>
            <person name="Wortman J."/>
            <person name="Nusbaum C."/>
            <person name="Birren B."/>
        </authorList>
    </citation>
    <scope>NUCLEOTIDE SEQUENCE [LARGE SCALE GENOMIC DNA]</scope>
    <source>
        <strain evidence="7 8">ATCC 38327</strain>
    </source>
</reference>
<dbReference type="PANTHER" id="PTHR11850">
    <property type="entry name" value="HOMEOBOX PROTEIN TRANSCRIPTION FACTORS"/>
    <property type="match status" value="1"/>
</dbReference>
<dbReference type="InterPro" id="IPR001356">
    <property type="entry name" value="HD"/>
</dbReference>
<name>A0A0L0SH82_ALLM3</name>
<feature type="compositionally biased region" description="Low complexity" evidence="5">
    <location>
        <begin position="1"/>
        <end position="16"/>
    </location>
</feature>
<dbReference type="OrthoDB" id="10056939at2759"/>
<feature type="compositionally biased region" description="Basic and acidic residues" evidence="5">
    <location>
        <begin position="227"/>
        <end position="240"/>
    </location>
</feature>
<feature type="region of interest" description="Disordered" evidence="5">
    <location>
        <begin position="1"/>
        <end position="27"/>
    </location>
</feature>
<sequence length="460" mass="49350">MHGTYPASQAQPAASAVNNPAHMRSPPVHHIYAHGHAHTHAPRAPLPQQHAVAPHHGQYTYAGGPWLPGPPHAVNPGPYQPALSAAPPPAPQGLPLTAVPYAPIEPHARHATSHSAGAPPTWSPPGHEYARSAAAPMPHHEPQSWSGRDMDARQPPPSAHPARPPPPPPPSGGRWVYVPSGAAEPQHYTTHPRCCTTSARTSDGKHEVDVEPDWSSPGAGMPPVHAHAQDRDARWRRGSGESDWAAHGAWTRGANAPQAPAPAPSSAEFVLGWRRVAGEQKAHIIRMGAGALDRPLHTYTAAELNAHIGARKKRRNFTKEARSVLFAWLDEHEQDPYPTEAEKRDLAAAASLTVTQINYWFVNARRRTLRNRQLAANAAAMEAADLSRASSPGTVRTLPQQPPARTPAVATAAAWHSDDEGEEEEEYGGGALSDDSMPLSDIDSDGEYVPEQMGKSRRGV</sequence>
<dbReference type="SUPFAM" id="SSF46689">
    <property type="entry name" value="Homeodomain-like"/>
    <property type="match status" value="1"/>
</dbReference>
<evidence type="ECO:0000256" key="1">
    <source>
        <dbReference type="ARBA" id="ARBA00023125"/>
    </source>
</evidence>
<dbReference type="Proteomes" id="UP000054350">
    <property type="component" value="Unassembled WGS sequence"/>
</dbReference>
<feature type="region of interest" description="Disordered" evidence="5">
    <location>
        <begin position="72"/>
        <end position="243"/>
    </location>
</feature>
<dbReference type="VEuPathDB" id="FungiDB:AMAG_07145"/>
<reference evidence="8" key="2">
    <citation type="submission" date="2009-11" db="EMBL/GenBank/DDBJ databases">
        <title>The Genome Sequence of Allomyces macrogynus strain ATCC 38327.</title>
        <authorList>
            <consortium name="The Broad Institute Genome Sequencing Platform"/>
            <person name="Russ C."/>
            <person name="Cuomo C."/>
            <person name="Shea T."/>
            <person name="Young S.K."/>
            <person name="Zeng Q."/>
            <person name="Koehrsen M."/>
            <person name="Haas B."/>
            <person name="Borodovsky M."/>
            <person name="Guigo R."/>
            <person name="Alvarado L."/>
            <person name="Berlin A."/>
            <person name="Borenstein D."/>
            <person name="Chen Z."/>
            <person name="Engels R."/>
            <person name="Freedman E."/>
            <person name="Gellesch M."/>
            <person name="Goldberg J."/>
            <person name="Griggs A."/>
            <person name="Gujja S."/>
            <person name="Heiman D."/>
            <person name="Hepburn T."/>
            <person name="Howarth C."/>
            <person name="Jen D."/>
            <person name="Larson L."/>
            <person name="Lewis B."/>
            <person name="Mehta T."/>
            <person name="Park D."/>
            <person name="Pearson M."/>
            <person name="Roberts A."/>
            <person name="Saif S."/>
            <person name="Shenoy N."/>
            <person name="Sisk P."/>
            <person name="Stolte C."/>
            <person name="Sykes S."/>
            <person name="Walk T."/>
            <person name="White J."/>
            <person name="Yandava C."/>
            <person name="Burger G."/>
            <person name="Gray M.W."/>
            <person name="Holland P.W.H."/>
            <person name="King N."/>
            <person name="Lang F.B.F."/>
            <person name="Roger A.J."/>
            <person name="Ruiz-Trillo I."/>
            <person name="Lander E."/>
            <person name="Nusbaum C."/>
        </authorList>
    </citation>
    <scope>NUCLEOTIDE SEQUENCE [LARGE SCALE GENOMIC DNA]</scope>
    <source>
        <strain evidence="8">ATCC 38327</strain>
    </source>
</reference>
<feature type="domain" description="Homeobox" evidence="6">
    <location>
        <begin position="308"/>
        <end position="371"/>
    </location>
</feature>
<evidence type="ECO:0000259" key="6">
    <source>
        <dbReference type="PROSITE" id="PS50071"/>
    </source>
</evidence>
<dbReference type="GO" id="GO:0006355">
    <property type="term" value="P:regulation of DNA-templated transcription"/>
    <property type="evidence" value="ECO:0007669"/>
    <property type="project" value="InterPro"/>
</dbReference>
<feature type="compositionally biased region" description="Pro residues" evidence="5">
    <location>
        <begin position="154"/>
        <end position="171"/>
    </location>
</feature>
<dbReference type="SMART" id="SM00389">
    <property type="entry name" value="HOX"/>
    <property type="match status" value="1"/>
</dbReference>
<dbReference type="GO" id="GO:0003677">
    <property type="term" value="F:DNA binding"/>
    <property type="evidence" value="ECO:0007669"/>
    <property type="project" value="UniProtKB-UniRule"/>
</dbReference>
<dbReference type="InterPro" id="IPR009057">
    <property type="entry name" value="Homeodomain-like_sf"/>
</dbReference>
<dbReference type="AlphaFoldDB" id="A0A0L0SH82"/>
<keyword evidence="8" id="KW-1185">Reference proteome</keyword>
<dbReference type="InterPro" id="IPR008422">
    <property type="entry name" value="KN_HD"/>
</dbReference>
<evidence type="ECO:0000256" key="4">
    <source>
        <dbReference type="PROSITE-ProRule" id="PRU00108"/>
    </source>
</evidence>
<dbReference type="eggNOG" id="KOG0773">
    <property type="taxonomic scope" value="Eukaryota"/>
</dbReference>
<evidence type="ECO:0000313" key="7">
    <source>
        <dbReference type="EMBL" id="KNE61873.1"/>
    </source>
</evidence>
<dbReference type="GO" id="GO:0005634">
    <property type="term" value="C:nucleus"/>
    <property type="evidence" value="ECO:0007669"/>
    <property type="project" value="UniProtKB-SubCell"/>
</dbReference>
<accession>A0A0L0SH82</accession>
<evidence type="ECO:0000313" key="8">
    <source>
        <dbReference type="Proteomes" id="UP000054350"/>
    </source>
</evidence>
<evidence type="ECO:0000256" key="2">
    <source>
        <dbReference type="ARBA" id="ARBA00023155"/>
    </source>
</evidence>
<feature type="compositionally biased region" description="Polar residues" evidence="5">
    <location>
        <begin position="388"/>
        <end position="398"/>
    </location>
</feature>
<keyword evidence="1 4" id="KW-0238">DNA-binding</keyword>
<organism evidence="7 8">
    <name type="scientific">Allomyces macrogynus (strain ATCC 38327)</name>
    <name type="common">Allomyces javanicus var. macrogynus</name>
    <dbReference type="NCBI Taxonomy" id="578462"/>
    <lineage>
        <taxon>Eukaryota</taxon>
        <taxon>Fungi</taxon>
        <taxon>Fungi incertae sedis</taxon>
        <taxon>Blastocladiomycota</taxon>
        <taxon>Blastocladiomycetes</taxon>
        <taxon>Blastocladiales</taxon>
        <taxon>Blastocladiaceae</taxon>
        <taxon>Allomyces</taxon>
    </lineage>
</organism>
<gene>
    <name evidence="7" type="ORF">AMAG_07145</name>
</gene>
<dbReference type="EMBL" id="GG745339">
    <property type="protein sequence ID" value="KNE61873.1"/>
    <property type="molecule type" value="Genomic_DNA"/>
</dbReference>
<protein>
    <recommendedName>
        <fullName evidence="6">Homeobox domain-containing protein</fullName>
    </recommendedName>
</protein>
<dbReference type="InterPro" id="IPR050224">
    <property type="entry name" value="TALE_homeobox"/>
</dbReference>
<dbReference type="PROSITE" id="PS50071">
    <property type="entry name" value="HOMEOBOX_2"/>
    <property type="match status" value="1"/>
</dbReference>
<dbReference type="SMR" id="A0A0L0SH82"/>
<proteinExistence type="predicted"/>
<dbReference type="Pfam" id="PF05920">
    <property type="entry name" value="Homeobox_KN"/>
    <property type="match status" value="1"/>
</dbReference>
<feature type="compositionally biased region" description="Basic and acidic residues" evidence="5">
    <location>
        <begin position="138"/>
        <end position="152"/>
    </location>
</feature>
<keyword evidence="2 4" id="KW-0371">Homeobox</keyword>
<evidence type="ECO:0000256" key="3">
    <source>
        <dbReference type="ARBA" id="ARBA00023242"/>
    </source>
</evidence>
<feature type="DNA-binding region" description="Homeobox" evidence="4">
    <location>
        <begin position="310"/>
        <end position="372"/>
    </location>
</feature>
<evidence type="ECO:0000256" key="5">
    <source>
        <dbReference type="SAM" id="MobiDB-lite"/>
    </source>
</evidence>